<evidence type="ECO:0000313" key="2">
    <source>
        <dbReference type="Proteomes" id="UP000823629"/>
    </source>
</evidence>
<dbReference type="EMBL" id="JADING010000059">
    <property type="protein sequence ID" value="MBO8414255.1"/>
    <property type="molecule type" value="Genomic_DNA"/>
</dbReference>
<name>A0A9D9D983_9BACL</name>
<evidence type="ECO:0000313" key="1">
    <source>
        <dbReference type="EMBL" id="MBO8414255.1"/>
    </source>
</evidence>
<gene>
    <name evidence="1" type="ORF">IAC78_02080</name>
</gene>
<reference evidence="1" key="2">
    <citation type="journal article" date="2021" name="PeerJ">
        <title>Extensive microbial diversity within the chicken gut microbiome revealed by metagenomics and culture.</title>
        <authorList>
            <person name="Gilroy R."/>
            <person name="Ravi A."/>
            <person name="Getino M."/>
            <person name="Pursley I."/>
            <person name="Horton D.L."/>
            <person name="Alikhan N.F."/>
            <person name="Baker D."/>
            <person name="Gharbi K."/>
            <person name="Hall N."/>
            <person name="Watson M."/>
            <person name="Adriaenssens E.M."/>
            <person name="Foster-Nyarko E."/>
            <person name="Jarju S."/>
            <person name="Secka A."/>
            <person name="Antonio M."/>
            <person name="Oren A."/>
            <person name="Chaudhuri R.R."/>
            <person name="La Ragione R."/>
            <person name="Hildebrand F."/>
            <person name="Pallen M.J."/>
        </authorList>
    </citation>
    <scope>NUCLEOTIDE SEQUENCE</scope>
    <source>
        <strain evidence="1">1748</strain>
    </source>
</reference>
<sequence>MIEREELSINEALQYLKEGEILVSLTNDAAFKLVENKVNIYGKNYKASLEIKEFVQAYKDLSFYLYVDAQESVSLEKDKEYYSWIRSNKG</sequence>
<proteinExistence type="predicted"/>
<reference evidence="1" key="1">
    <citation type="submission" date="2020-10" db="EMBL/GenBank/DDBJ databases">
        <authorList>
            <person name="Gilroy R."/>
        </authorList>
    </citation>
    <scope>NUCLEOTIDE SEQUENCE</scope>
    <source>
        <strain evidence="1">1748</strain>
    </source>
</reference>
<accession>A0A9D9D983</accession>
<dbReference type="Proteomes" id="UP000823629">
    <property type="component" value="Unassembled WGS sequence"/>
</dbReference>
<organism evidence="1 2">
    <name type="scientific">Candidatus Scatoplasma merdavium</name>
    <dbReference type="NCBI Taxonomy" id="2840932"/>
    <lineage>
        <taxon>Bacteria</taxon>
        <taxon>Bacillati</taxon>
        <taxon>Bacillota</taxon>
        <taxon>Bacilli</taxon>
        <taxon>Bacillales</taxon>
        <taxon>Candidatus Scatoplasma</taxon>
    </lineage>
</organism>
<dbReference type="AlphaFoldDB" id="A0A9D9D983"/>
<comment type="caution">
    <text evidence="1">The sequence shown here is derived from an EMBL/GenBank/DDBJ whole genome shotgun (WGS) entry which is preliminary data.</text>
</comment>
<protein>
    <submittedName>
        <fullName evidence="1">Uncharacterized protein</fullName>
    </submittedName>
</protein>